<proteinExistence type="predicted"/>
<comment type="caution">
    <text evidence="1">The sequence shown here is derived from an EMBL/GenBank/DDBJ whole genome shotgun (WGS) entry which is preliminary data.</text>
</comment>
<keyword evidence="2" id="KW-1185">Reference proteome</keyword>
<name>A0ABQ6HF16_9GAMM</name>
<protein>
    <submittedName>
        <fullName evidence="1">Uncharacterized protein</fullName>
    </submittedName>
</protein>
<gene>
    <name evidence="1" type="ORF">tloyanaT_29360</name>
</gene>
<dbReference type="EMBL" id="BSSV01000007">
    <property type="protein sequence ID" value="GLX86683.1"/>
    <property type="molecule type" value="Genomic_DNA"/>
</dbReference>
<evidence type="ECO:0000313" key="1">
    <source>
        <dbReference type="EMBL" id="GLX86683.1"/>
    </source>
</evidence>
<accession>A0ABQ6HF16</accession>
<reference evidence="1 2" key="1">
    <citation type="submission" date="2023-03" db="EMBL/GenBank/DDBJ databases">
        <title>Thalassotalea loyana LMG 22536T draft genome sequence.</title>
        <authorList>
            <person name="Sawabe T."/>
        </authorList>
    </citation>
    <scope>NUCLEOTIDE SEQUENCE [LARGE SCALE GENOMIC DNA]</scope>
    <source>
        <strain evidence="1 2">LMG 22536</strain>
    </source>
</reference>
<sequence>MIKFIKNLFVTEIEENPIAARIEIKEVSATTWWS</sequence>
<organism evidence="1 2">
    <name type="scientific">Thalassotalea loyana</name>
    <dbReference type="NCBI Taxonomy" id="280483"/>
    <lineage>
        <taxon>Bacteria</taxon>
        <taxon>Pseudomonadati</taxon>
        <taxon>Pseudomonadota</taxon>
        <taxon>Gammaproteobacteria</taxon>
        <taxon>Alteromonadales</taxon>
        <taxon>Colwelliaceae</taxon>
        <taxon>Thalassotalea</taxon>
    </lineage>
</organism>
<evidence type="ECO:0000313" key="2">
    <source>
        <dbReference type="Proteomes" id="UP001157134"/>
    </source>
</evidence>
<dbReference type="Proteomes" id="UP001157134">
    <property type="component" value="Unassembled WGS sequence"/>
</dbReference>